<keyword evidence="1" id="KW-0812">Transmembrane</keyword>
<organism evidence="3 4">
    <name type="scientific">Exocentrus adspersus</name>
    <dbReference type="NCBI Taxonomy" id="1586481"/>
    <lineage>
        <taxon>Eukaryota</taxon>
        <taxon>Metazoa</taxon>
        <taxon>Ecdysozoa</taxon>
        <taxon>Arthropoda</taxon>
        <taxon>Hexapoda</taxon>
        <taxon>Insecta</taxon>
        <taxon>Pterygota</taxon>
        <taxon>Neoptera</taxon>
        <taxon>Endopterygota</taxon>
        <taxon>Coleoptera</taxon>
        <taxon>Polyphaga</taxon>
        <taxon>Cucujiformia</taxon>
        <taxon>Chrysomeloidea</taxon>
        <taxon>Cerambycidae</taxon>
        <taxon>Lamiinae</taxon>
        <taxon>Acanthocinini</taxon>
        <taxon>Exocentrus</taxon>
    </lineage>
</organism>
<keyword evidence="1" id="KW-1133">Transmembrane helix</keyword>
<feature type="transmembrane region" description="Helical" evidence="1">
    <location>
        <begin position="129"/>
        <end position="148"/>
    </location>
</feature>
<feature type="signal peptide" evidence="2">
    <location>
        <begin position="1"/>
        <end position="18"/>
    </location>
</feature>
<feature type="transmembrane region" description="Helical" evidence="1">
    <location>
        <begin position="103"/>
        <end position="123"/>
    </location>
</feature>
<keyword evidence="4" id="KW-1185">Reference proteome</keyword>
<evidence type="ECO:0000313" key="4">
    <source>
        <dbReference type="Proteomes" id="UP001159042"/>
    </source>
</evidence>
<keyword evidence="1" id="KW-0472">Membrane</keyword>
<comment type="caution">
    <text evidence="3">The sequence shown here is derived from an EMBL/GenBank/DDBJ whole genome shotgun (WGS) entry which is preliminary data.</text>
</comment>
<protein>
    <submittedName>
        <fullName evidence="3">Uncharacterized protein</fullName>
    </submittedName>
</protein>
<keyword evidence="2" id="KW-0732">Signal</keyword>
<feature type="chain" id="PRO_5043529911" evidence="2">
    <location>
        <begin position="19"/>
        <end position="200"/>
    </location>
</feature>
<dbReference type="EMBL" id="JANEYG010000056">
    <property type="protein sequence ID" value="KAJ8915191.1"/>
    <property type="molecule type" value="Genomic_DNA"/>
</dbReference>
<proteinExistence type="predicted"/>
<sequence>MNLMNFTITFVAVFITSCENLCTALQGTESRAKAVRECDYLVYSKVKKVKSSLSSNRTLAVIVQDRDNETDSGVLQNDCKSQLVEESRKQKQSQEGKSLMERILPMMIIPFLVSTSMIPMMLITLKVMIVKSALIGKIGVLLLLLNMFRRRTNGEGGVFNHNVNEDDVVSQQYYGYYGDEEYGAYFNKRRKKRELGISSQ</sequence>
<dbReference type="AlphaFoldDB" id="A0AAV8VMY7"/>
<dbReference type="Proteomes" id="UP001159042">
    <property type="component" value="Unassembled WGS sequence"/>
</dbReference>
<evidence type="ECO:0000256" key="1">
    <source>
        <dbReference type="SAM" id="Phobius"/>
    </source>
</evidence>
<accession>A0AAV8VMY7</accession>
<evidence type="ECO:0000313" key="3">
    <source>
        <dbReference type="EMBL" id="KAJ8915191.1"/>
    </source>
</evidence>
<gene>
    <name evidence="3" type="ORF">NQ315_015414</name>
</gene>
<reference evidence="3 4" key="1">
    <citation type="journal article" date="2023" name="Insect Mol. Biol.">
        <title>Genome sequencing provides insights into the evolution of gene families encoding plant cell wall-degrading enzymes in longhorned beetles.</title>
        <authorList>
            <person name="Shin N.R."/>
            <person name="Okamura Y."/>
            <person name="Kirsch R."/>
            <person name="Pauchet Y."/>
        </authorList>
    </citation>
    <scope>NUCLEOTIDE SEQUENCE [LARGE SCALE GENOMIC DNA]</scope>
    <source>
        <strain evidence="3">EAD_L_NR</strain>
    </source>
</reference>
<evidence type="ECO:0000256" key="2">
    <source>
        <dbReference type="SAM" id="SignalP"/>
    </source>
</evidence>
<name>A0AAV8VMY7_9CUCU</name>